<reference evidence="1" key="2">
    <citation type="journal article" date="2015" name="Data Brief">
        <title>Shoot transcriptome of the giant reed, Arundo donax.</title>
        <authorList>
            <person name="Barrero R.A."/>
            <person name="Guerrero F.D."/>
            <person name="Moolhuijzen P."/>
            <person name="Goolsby J.A."/>
            <person name="Tidwell J."/>
            <person name="Bellgard S.E."/>
            <person name="Bellgard M.I."/>
        </authorList>
    </citation>
    <scope>NUCLEOTIDE SEQUENCE</scope>
    <source>
        <tissue evidence="1">Shoot tissue taken approximately 20 cm above the soil surface</tissue>
    </source>
</reference>
<evidence type="ECO:0000313" key="1">
    <source>
        <dbReference type="EMBL" id="JAD15323.1"/>
    </source>
</evidence>
<protein>
    <submittedName>
        <fullName evidence="1">Uncharacterized protein</fullName>
    </submittedName>
</protein>
<name>A0A0A9TRS4_ARUDO</name>
<proteinExistence type="predicted"/>
<dbReference type="AlphaFoldDB" id="A0A0A9TRS4"/>
<accession>A0A0A9TRS4</accession>
<reference evidence="1" key="1">
    <citation type="submission" date="2014-09" db="EMBL/GenBank/DDBJ databases">
        <authorList>
            <person name="Magalhaes I.L.F."/>
            <person name="Oliveira U."/>
            <person name="Santos F.R."/>
            <person name="Vidigal T.H.D.A."/>
            <person name="Brescovit A.D."/>
            <person name="Santos A.J."/>
        </authorList>
    </citation>
    <scope>NUCLEOTIDE SEQUENCE</scope>
    <source>
        <tissue evidence="1">Shoot tissue taken approximately 20 cm above the soil surface</tissue>
    </source>
</reference>
<dbReference type="EMBL" id="GBRH01282572">
    <property type="protein sequence ID" value="JAD15323.1"/>
    <property type="molecule type" value="Transcribed_RNA"/>
</dbReference>
<organism evidence="1">
    <name type="scientific">Arundo donax</name>
    <name type="common">Giant reed</name>
    <name type="synonym">Donax arundinaceus</name>
    <dbReference type="NCBI Taxonomy" id="35708"/>
    <lineage>
        <taxon>Eukaryota</taxon>
        <taxon>Viridiplantae</taxon>
        <taxon>Streptophyta</taxon>
        <taxon>Embryophyta</taxon>
        <taxon>Tracheophyta</taxon>
        <taxon>Spermatophyta</taxon>
        <taxon>Magnoliopsida</taxon>
        <taxon>Liliopsida</taxon>
        <taxon>Poales</taxon>
        <taxon>Poaceae</taxon>
        <taxon>PACMAD clade</taxon>
        <taxon>Arundinoideae</taxon>
        <taxon>Arundineae</taxon>
        <taxon>Arundo</taxon>
    </lineage>
</organism>
<sequence>MLTQRHEASVKHGKEAKGHQIRI</sequence>